<dbReference type="Pfam" id="PF14322">
    <property type="entry name" value="SusD-like_3"/>
    <property type="match status" value="1"/>
</dbReference>
<evidence type="ECO:0000313" key="8">
    <source>
        <dbReference type="EMBL" id="MFC4026550.1"/>
    </source>
</evidence>
<sequence>MKLLKNLFLILLFSICISCDEEEFLTEEPRDDIYADQLYKDYEGFQMALNASYALVREEFSSTPNTSLATQVYMLSGTDIAWSPNTSGTDSDWLNWSTDLSPDNDAIEDIFMWLSREINSVNKIIARAENPDIDWQGADENEDLKRKNEIIAHARLLRAWAYRHLTYLYNDVPLNLDEIDGSNYKTDWERKPVAEVRAQMIEDLIFAKDHLPWRYPNPSRANKAVAMHYLAETYCAMNQYEKAVTEAMNVINNSNYSLVTSRFGENASNPGNLFIDMFREPFYASGNTETLWGFLNIEEDVNPEGNFPNRIRDQYYSYYSNAAPVKNYMNNNNVSTDNQLKVYVYNGGKGAQRAAITPWAYDLYESEDIRSDEFSMAKYITFPNLNNSSEVDTLLYTHTTIFEDQFFQTEKEEGTGGASAEWPFTKKWDYVNLSDPKGVNSYNDFIYLRLAETYLVLAEAQLGNGEPEAARKTLNILRNRSSASEYTGMVDIDFILDERARELFGEVPRRHALIRTGKFLERARAHNRYMFYHLKDYHVFWPIPQSVIDSNTGSTMEQNPGY</sequence>
<dbReference type="EMBL" id="JBHSAS010000006">
    <property type="protein sequence ID" value="MFC4026550.1"/>
    <property type="molecule type" value="Genomic_DNA"/>
</dbReference>
<protein>
    <submittedName>
        <fullName evidence="8">RagB/SusD family nutrient uptake outer membrane protein</fullName>
    </submittedName>
</protein>
<dbReference type="Gene3D" id="1.25.40.390">
    <property type="match status" value="1"/>
</dbReference>
<evidence type="ECO:0000256" key="4">
    <source>
        <dbReference type="ARBA" id="ARBA00023136"/>
    </source>
</evidence>
<name>A0ABV8H3T3_9FLAO</name>
<comment type="similarity">
    <text evidence="2">Belongs to the SusD family.</text>
</comment>
<organism evidence="8 9">
    <name type="scientific">Zunongwangia endophytica</name>
    <dbReference type="NCBI Taxonomy" id="1808945"/>
    <lineage>
        <taxon>Bacteria</taxon>
        <taxon>Pseudomonadati</taxon>
        <taxon>Bacteroidota</taxon>
        <taxon>Flavobacteriia</taxon>
        <taxon>Flavobacteriales</taxon>
        <taxon>Flavobacteriaceae</taxon>
        <taxon>Zunongwangia</taxon>
    </lineage>
</organism>
<keyword evidence="5" id="KW-0998">Cell outer membrane</keyword>
<dbReference type="Proteomes" id="UP001595793">
    <property type="component" value="Unassembled WGS sequence"/>
</dbReference>
<evidence type="ECO:0000259" key="6">
    <source>
        <dbReference type="Pfam" id="PF07980"/>
    </source>
</evidence>
<evidence type="ECO:0000256" key="3">
    <source>
        <dbReference type="ARBA" id="ARBA00022729"/>
    </source>
</evidence>
<dbReference type="Pfam" id="PF07980">
    <property type="entry name" value="SusD_RagB"/>
    <property type="match status" value="1"/>
</dbReference>
<keyword evidence="3" id="KW-0732">Signal</keyword>
<dbReference type="InterPro" id="IPR033985">
    <property type="entry name" value="SusD-like_N"/>
</dbReference>
<keyword evidence="4" id="KW-0472">Membrane</keyword>
<dbReference type="InterPro" id="IPR011990">
    <property type="entry name" value="TPR-like_helical_dom_sf"/>
</dbReference>
<reference evidence="9" key="1">
    <citation type="journal article" date="2019" name="Int. J. Syst. Evol. Microbiol.">
        <title>The Global Catalogue of Microorganisms (GCM) 10K type strain sequencing project: providing services to taxonomists for standard genome sequencing and annotation.</title>
        <authorList>
            <consortium name="The Broad Institute Genomics Platform"/>
            <consortium name="The Broad Institute Genome Sequencing Center for Infectious Disease"/>
            <person name="Wu L."/>
            <person name="Ma J."/>
        </authorList>
    </citation>
    <scope>NUCLEOTIDE SEQUENCE [LARGE SCALE GENOMIC DNA]</scope>
    <source>
        <strain evidence="9">CECT 9128</strain>
    </source>
</reference>
<evidence type="ECO:0000259" key="7">
    <source>
        <dbReference type="Pfam" id="PF14322"/>
    </source>
</evidence>
<keyword evidence="9" id="KW-1185">Reference proteome</keyword>
<accession>A0ABV8H3T3</accession>
<proteinExistence type="inferred from homology"/>
<dbReference type="SUPFAM" id="SSF48452">
    <property type="entry name" value="TPR-like"/>
    <property type="match status" value="1"/>
</dbReference>
<evidence type="ECO:0000256" key="5">
    <source>
        <dbReference type="ARBA" id="ARBA00023237"/>
    </source>
</evidence>
<evidence type="ECO:0000256" key="2">
    <source>
        <dbReference type="ARBA" id="ARBA00006275"/>
    </source>
</evidence>
<feature type="domain" description="SusD-like N-terminal" evidence="7">
    <location>
        <begin position="102"/>
        <end position="234"/>
    </location>
</feature>
<dbReference type="RefSeq" id="WP_290236067.1">
    <property type="nucleotide sequence ID" value="NZ_JAUFPZ010000002.1"/>
</dbReference>
<dbReference type="InterPro" id="IPR012944">
    <property type="entry name" value="SusD_RagB_dom"/>
</dbReference>
<comment type="subcellular location">
    <subcellularLocation>
        <location evidence="1">Cell outer membrane</location>
    </subcellularLocation>
</comment>
<comment type="caution">
    <text evidence="8">The sequence shown here is derived from an EMBL/GenBank/DDBJ whole genome shotgun (WGS) entry which is preliminary data.</text>
</comment>
<evidence type="ECO:0000313" key="9">
    <source>
        <dbReference type="Proteomes" id="UP001595793"/>
    </source>
</evidence>
<gene>
    <name evidence="8" type="ORF">ACFOS1_03975</name>
</gene>
<feature type="domain" description="RagB/SusD" evidence="6">
    <location>
        <begin position="324"/>
        <end position="562"/>
    </location>
</feature>
<evidence type="ECO:0000256" key="1">
    <source>
        <dbReference type="ARBA" id="ARBA00004442"/>
    </source>
</evidence>